<keyword evidence="7 15" id="KW-0732">Signal</keyword>
<dbReference type="Gene3D" id="3.30.70.340">
    <property type="entry name" value="Metallocarboxypeptidase-like"/>
    <property type="match status" value="1"/>
</dbReference>
<evidence type="ECO:0000256" key="11">
    <source>
        <dbReference type="ARBA" id="ARBA00023049"/>
    </source>
</evidence>
<keyword evidence="17" id="KW-1185">Reference proteome</keyword>
<dbReference type="SUPFAM" id="SSF53187">
    <property type="entry name" value="Zn-dependent exopeptidases"/>
    <property type="match status" value="1"/>
</dbReference>
<dbReference type="GO" id="GO:0004180">
    <property type="term" value="F:carboxypeptidase activity"/>
    <property type="evidence" value="ECO:0007669"/>
    <property type="project" value="UniProtKB-KW"/>
</dbReference>
<evidence type="ECO:0000256" key="14">
    <source>
        <dbReference type="PROSITE-ProRule" id="PRU01379"/>
    </source>
</evidence>
<gene>
    <name evidence="18" type="primary">LOC100214020</name>
</gene>
<dbReference type="PANTHER" id="PTHR11705">
    <property type="entry name" value="PROTEASE FAMILY M14 CARBOXYPEPTIDASE A,B"/>
    <property type="match status" value="1"/>
</dbReference>
<dbReference type="PROSITE" id="PS00132">
    <property type="entry name" value="CARBOXYPEPT_ZN_1"/>
    <property type="match status" value="1"/>
</dbReference>
<evidence type="ECO:0000256" key="2">
    <source>
        <dbReference type="ARBA" id="ARBA00003091"/>
    </source>
</evidence>
<keyword evidence="11" id="KW-0482">Metalloprotease</keyword>
<feature type="signal peptide" evidence="15">
    <location>
        <begin position="1"/>
        <end position="22"/>
    </location>
</feature>
<protein>
    <submittedName>
        <fullName evidence="18">Carboxypeptidase B isoform X2</fullName>
    </submittedName>
</protein>
<comment type="similarity">
    <text evidence="3 14">Belongs to the peptidase M14 family.</text>
</comment>
<evidence type="ECO:0000256" key="7">
    <source>
        <dbReference type="ARBA" id="ARBA00022729"/>
    </source>
</evidence>
<dbReference type="CDD" id="cd03860">
    <property type="entry name" value="M14_CP_A-B_like"/>
    <property type="match status" value="1"/>
</dbReference>
<dbReference type="PROSITE" id="PS52035">
    <property type="entry name" value="PEPTIDASE_M14"/>
    <property type="match status" value="1"/>
</dbReference>
<evidence type="ECO:0000256" key="12">
    <source>
        <dbReference type="ARBA" id="ARBA00023145"/>
    </source>
</evidence>
<keyword evidence="12" id="KW-0865">Zymogen</keyword>
<evidence type="ECO:0000256" key="3">
    <source>
        <dbReference type="ARBA" id="ARBA00005988"/>
    </source>
</evidence>
<dbReference type="GeneID" id="100214020"/>
<dbReference type="PRINTS" id="PR00765">
    <property type="entry name" value="CRBOXYPTASEA"/>
</dbReference>
<dbReference type="InterPro" id="IPR036990">
    <property type="entry name" value="M14A-like_propep"/>
</dbReference>
<evidence type="ECO:0000256" key="13">
    <source>
        <dbReference type="ARBA" id="ARBA00023157"/>
    </source>
</evidence>
<evidence type="ECO:0000256" key="8">
    <source>
        <dbReference type="ARBA" id="ARBA00022801"/>
    </source>
</evidence>
<feature type="active site" description="Proton donor/acceptor" evidence="14">
    <location>
        <position position="409"/>
    </location>
</feature>
<keyword evidence="8" id="KW-0378">Hydrolase</keyword>
<keyword evidence="10" id="KW-0843">Virulence</keyword>
<comment type="cofactor">
    <cofactor evidence="1">
        <name>Zn(2+)</name>
        <dbReference type="ChEBI" id="CHEBI:29105"/>
    </cofactor>
</comment>
<evidence type="ECO:0000256" key="10">
    <source>
        <dbReference type="ARBA" id="ARBA00023026"/>
    </source>
</evidence>
<evidence type="ECO:0000313" key="18">
    <source>
        <dbReference type="RefSeq" id="XP_065669272.1"/>
    </source>
</evidence>
<sequence length="445" mass="51200">MILFINFFTTLLLSVNIIDVFGNNVFTRPLDPVDNRFNRYVSGKAYEDYQILSVKLSNKQQLDRALALESTLNVSIDFWSVDKNADYYTVKGFIKKKDLKTIEMFLKKNQMEYVVSEHNLDELIRHENEKSSIYQFNQVTGFDYSRYHNYFEIVDEMKSLVKSFSSIASIINLGKTYENRDMLAVKIAVKQSPNRKTFFFMCGLHAREWVTTATCIYMIKEMLNGYKKDATVAAMLNKMDWVILPVANVDGYVYSWKDASTRLWRKTRKPTSYQCTGADPNRNFDFQWGKVGTSNDPCSDIYPGSKPWSEKCVFNIAQYLRNNRNTISGFIDIHAYSQLWMTPWGYTTELPKDYKEQMRVASAAVKALYNKHGTVFKVGPSSVIIYPTSGASDDWAYGALGLKYSYGLELRDKGQYGFILPASQIVPTAEETLESFKVMANEIVL</sequence>
<dbReference type="Pfam" id="PF02244">
    <property type="entry name" value="Propep_M14"/>
    <property type="match status" value="1"/>
</dbReference>
<keyword evidence="5" id="KW-0645">Protease</keyword>
<evidence type="ECO:0000256" key="9">
    <source>
        <dbReference type="ARBA" id="ARBA00022833"/>
    </source>
</evidence>
<dbReference type="Pfam" id="PF00246">
    <property type="entry name" value="Peptidase_M14"/>
    <property type="match status" value="1"/>
</dbReference>
<evidence type="ECO:0000256" key="4">
    <source>
        <dbReference type="ARBA" id="ARBA00022645"/>
    </source>
</evidence>
<name>A0ABM4D4S0_HYDVU</name>
<feature type="domain" description="Peptidase M14" evidence="16">
    <location>
        <begin position="146"/>
        <end position="443"/>
    </location>
</feature>
<evidence type="ECO:0000313" key="17">
    <source>
        <dbReference type="Proteomes" id="UP001652625"/>
    </source>
</evidence>
<accession>A0ABM4D4S0</accession>
<evidence type="ECO:0000256" key="5">
    <source>
        <dbReference type="ARBA" id="ARBA00022670"/>
    </source>
</evidence>
<keyword evidence="13" id="KW-1015">Disulfide bond</keyword>
<dbReference type="InterPro" id="IPR003146">
    <property type="entry name" value="M14A_act_pep"/>
</dbReference>
<dbReference type="PANTHER" id="PTHR11705:SF143">
    <property type="entry name" value="SLL0236 PROTEIN"/>
    <property type="match status" value="1"/>
</dbReference>
<feature type="chain" id="PRO_5046848737" evidence="15">
    <location>
        <begin position="23"/>
        <end position="445"/>
    </location>
</feature>
<dbReference type="InterPro" id="IPR057246">
    <property type="entry name" value="CARBOXYPEPT_ZN_1"/>
</dbReference>
<evidence type="ECO:0000256" key="1">
    <source>
        <dbReference type="ARBA" id="ARBA00001947"/>
    </source>
</evidence>
<evidence type="ECO:0000256" key="15">
    <source>
        <dbReference type="SAM" id="SignalP"/>
    </source>
</evidence>
<organism evidence="17 18">
    <name type="scientific">Hydra vulgaris</name>
    <name type="common">Hydra</name>
    <name type="synonym">Hydra attenuata</name>
    <dbReference type="NCBI Taxonomy" id="6087"/>
    <lineage>
        <taxon>Eukaryota</taxon>
        <taxon>Metazoa</taxon>
        <taxon>Cnidaria</taxon>
        <taxon>Hydrozoa</taxon>
        <taxon>Hydroidolina</taxon>
        <taxon>Anthoathecata</taxon>
        <taxon>Aplanulata</taxon>
        <taxon>Hydridae</taxon>
        <taxon>Hydra</taxon>
    </lineage>
</organism>
<evidence type="ECO:0000256" key="6">
    <source>
        <dbReference type="ARBA" id="ARBA00022723"/>
    </source>
</evidence>
<keyword evidence="4 18" id="KW-0121">Carboxypeptidase</keyword>
<proteinExistence type="inferred from homology"/>
<dbReference type="SMART" id="SM00631">
    <property type="entry name" value="Zn_pept"/>
    <property type="match status" value="1"/>
</dbReference>
<reference evidence="18" key="1">
    <citation type="submission" date="2025-08" db="UniProtKB">
        <authorList>
            <consortium name="RefSeq"/>
        </authorList>
    </citation>
    <scope>IDENTIFICATION</scope>
</reference>
<dbReference type="InterPro" id="IPR000834">
    <property type="entry name" value="Peptidase_M14"/>
</dbReference>
<keyword evidence="9" id="KW-0862">Zinc</keyword>
<comment type="function">
    <text evidence="2">Extracellular metalloprotease that contributes to pathogenicity.</text>
</comment>
<keyword evidence="6" id="KW-0479">Metal-binding</keyword>
<dbReference type="Proteomes" id="UP001652625">
    <property type="component" value="Chromosome 12"/>
</dbReference>
<dbReference type="Gene3D" id="3.40.630.10">
    <property type="entry name" value="Zn peptidases"/>
    <property type="match status" value="1"/>
</dbReference>
<dbReference type="SUPFAM" id="SSF54897">
    <property type="entry name" value="Protease propeptides/inhibitors"/>
    <property type="match status" value="1"/>
</dbReference>
<evidence type="ECO:0000259" key="16">
    <source>
        <dbReference type="PROSITE" id="PS52035"/>
    </source>
</evidence>
<dbReference type="RefSeq" id="XP_065669272.1">
    <property type="nucleotide sequence ID" value="XM_065813200.1"/>
</dbReference>